<dbReference type="Gene3D" id="3.40.250.10">
    <property type="entry name" value="Rhodanese-like domain"/>
    <property type="match status" value="1"/>
</dbReference>
<dbReference type="InterPro" id="IPR036873">
    <property type="entry name" value="Rhodanese-like_dom_sf"/>
</dbReference>
<dbReference type="SUPFAM" id="SSF52821">
    <property type="entry name" value="Rhodanese/Cell cycle control phosphatase"/>
    <property type="match status" value="1"/>
</dbReference>
<dbReference type="PROSITE" id="PS00380">
    <property type="entry name" value="RHODANESE_1"/>
    <property type="match status" value="1"/>
</dbReference>
<accession>A0A6M0RUC1</accession>
<dbReference type="EMBL" id="QXHD01000004">
    <property type="protein sequence ID" value="NEZ59362.1"/>
    <property type="molecule type" value="Genomic_DNA"/>
</dbReference>
<dbReference type="RefSeq" id="WP_163702283.1">
    <property type="nucleotide sequence ID" value="NZ_QXHD01000004.1"/>
</dbReference>
<organism evidence="2 3">
    <name type="scientific">Adonisia turfae CCMR0081</name>
    <dbReference type="NCBI Taxonomy" id="2292702"/>
    <lineage>
        <taxon>Bacteria</taxon>
        <taxon>Bacillati</taxon>
        <taxon>Cyanobacteriota</taxon>
        <taxon>Adonisia</taxon>
        <taxon>Adonisia turfae</taxon>
    </lineage>
</organism>
<evidence type="ECO:0000313" key="3">
    <source>
        <dbReference type="Proteomes" id="UP000481033"/>
    </source>
</evidence>
<dbReference type="InterPro" id="IPR001307">
    <property type="entry name" value="Thiosulphate_STrfase_CS"/>
</dbReference>
<dbReference type="AlphaFoldDB" id="A0A6M0RUC1"/>
<dbReference type="InterPro" id="IPR001763">
    <property type="entry name" value="Rhodanese-like_dom"/>
</dbReference>
<dbReference type="PANTHER" id="PTHR43031">
    <property type="entry name" value="FAD-DEPENDENT OXIDOREDUCTASE"/>
    <property type="match status" value="1"/>
</dbReference>
<dbReference type="PANTHER" id="PTHR43031:SF1">
    <property type="entry name" value="PYRIDINE NUCLEOTIDE-DISULPHIDE OXIDOREDUCTASE"/>
    <property type="match status" value="1"/>
</dbReference>
<reference evidence="2 3" key="1">
    <citation type="journal article" date="2020" name="Microb. Ecol.">
        <title>Ecogenomics of the Marine Benthic Filamentous Cyanobacterium Adonisia.</title>
        <authorList>
            <person name="Walter J.M."/>
            <person name="Coutinho F.H."/>
            <person name="Leomil L."/>
            <person name="Hargreaves P.I."/>
            <person name="Campeao M.E."/>
            <person name="Vieira V.V."/>
            <person name="Silva B.S."/>
            <person name="Fistarol G.O."/>
            <person name="Salomon P.S."/>
            <person name="Sawabe T."/>
            <person name="Mino S."/>
            <person name="Hosokawa M."/>
            <person name="Miyashita H."/>
            <person name="Maruyama F."/>
            <person name="van Verk M.C."/>
            <person name="Dutilh B.E."/>
            <person name="Thompson C.C."/>
            <person name="Thompson F.L."/>
        </authorList>
    </citation>
    <scope>NUCLEOTIDE SEQUENCE [LARGE SCALE GENOMIC DNA]</scope>
    <source>
        <strain evidence="2 3">CCMR0081</strain>
    </source>
</reference>
<evidence type="ECO:0000313" key="2">
    <source>
        <dbReference type="EMBL" id="NEZ59362.1"/>
    </source>
</evidence>
<dbReference type="Pfam" id="PF00581">
    <property type="entry name" value="Rhodanese"/>
    <property type="match status" value="1"/>
</dbReference>
<dbReference type="SMART" id="SM00450">
    <property type="entry name" value="RHOD"/>
    <property type="match status" value="1"/>
</dbReference>
<sequence length="127" mass="14225">MAVAEQLSGLVFEAFTPHEVQEQFERHKIVLIDVRTPQEYAFEHIPGAMLFPMASFDPRKLPIQADEKPIVLYCGSGRRSRLIAEKCIDSEIDRIAHMEGGISAWKEAGLTYVSIDPATGGYVHKPQ</sequence>
<feature type="domain" description="Rhodanese" evidence="1">
    <location>
        <begin position="25"/>
        <end position="114"/>
    </location>
</feature>
<dbReference type="InterPro" id="IPR050229">
    <property type="entry name" value="GlpE_sulfurtransferase"/>
</dbReference>
<protein>
    <submittedName>
        <fullName evidence="2">Rhodanese-like domain-containing protein</fullName>
    </submittedName>
</protein>
<dbReference type="CDD" id="cd00158">
    <property type="entry name" value="RHOD"/>
    <property type="match status" value="1"/>
</dbReference>
<dbReference type="Proteomes" id="UP000481033">
    <property type="component" value="Unassembled WGS sequence"/>
</dbReference>
<proteinExistence type="predicted"/>
<name>A0A6M0RUC1_9CYAN</name>
<comment type="caution">
    <text evidence="2">The sequence shown here is derived from an EMBL/GenBank/DDBJ whole genome shotgun (WGS) entry which is preliminary data.</text>
</comment>
<evidence type="ECO:0000259" key="1">
    <source>
        <dbReference type="PROSITE" id="PS50206"/>
    </source>
</evidence>
<gene>
    <name evidence="2" type="ORF">DXZ20_27700</name>
</gene>
<keyword evidence="3" id="KW-1185">Reference proteome</keyword>
<dbReference type="PROSITE" id="PS50206">
    <property type="entry name" value="RHODANESE_3"/>
    <property type="match status" value="1"/>
</dbReference>
<dbReference type="GO" id="GO:0004792">
    <property type="term" value="F:thiosulfate-cyanide sulfurtransferase activity"/>
    <property type="evidence" value="ECO:0007669"/>
    <property type="project" value="InterPro"/>
</dbReference>